<comment type="subcellular location">
    <subcellularLocation>
        <location evidence="1 7">Cytoplasm</location>
    </subcellularLocation>
</comment>
<sequence>MPATHAKAISAATRFPPASQTEPAVASKKKKKKKGKGKAQDGSNPSNHVNHADHDGIDDEEDDLGSVNPAENELNGRRSLDADHGDINNYSNAQTAPLNAASHGQLPLRMSTTATAQAELLAAANELYKRMETEQMANDANDGEYWKQLPSHIRSFVETTYAHGAALSPNERSKSQAMLALAQTMVDEATSRFPTGGFPPPFDPSLLSDPKFAEKLGMKHGGIGAMNLMREYADEAYDDYNSENEEEDIDEEQQYEADDSSKKKKKKKKKGAAATMTNGTTPHPNPLPPLIPLAPNPAAAVTRVAPSAAQPRPSSRAAGKQPVYSQPTVPPARTTRSSATKSPVPPNPYNHGYPKSTVANGNATLAKRPTGGGDKDAQNKLWSSSTEQDRERIKEFWLGLSDVERRDLVKLEKEAVLKKMKEQQKHSCSCAVCGRKRNAIEEELEVLYDAYYEELEQYANHQQQYQSSGGKITPPPGPGPFPGSVAYDKNGAVIGGPPGATKHPARGARPIVNGARGRKAPPESEDEYEDDYDDDDDDYDDEDEEEEDEDDDDDSNARKITSRRRDLPPRAPLSRRPGGREDFFNFGNLTTAGPGNILTVADDLLKNDGGKFLEMMEQLAERRMQREEDAAKEVEVDSEEDEDDPEGSEEEDEDDEDNDDESEEEEDDASF</sequence>
<keyword evidence="10" id="KW-1185">Reference proteome</keyword>
<evidence type="ECO:0000313" key="10">
    <source>
        <dbReference type="Proteomes" id="UP000054097"/>
    </source>
</evidence>
<feature type="compositionally biased region" description="Basic residues" evidence="8">
    <location>
        <begin position="27"/>
        <end position="37"/>
    </location>
</feature>
<dbReference type="GO" id="GO:0005737">
    <property type="term" value="C:cytoplasm"/>
    <property type="evidence" value="ECO:0007669"/>
    <property type="project" value="UniProtKB-SubCell"/>
</dbReference>
<evidence type="ECO:0000256" key="3">
    <source>
        <dbReference type="ARBA" id="ARBA00020733"/>
    </source>
</evidence>
<dbReference type="PANTHER" id="PTHR36812:SF9">
    <property type="entry name" value="MYB-LIKE PROTEIN X ISOFORM X1"/>
    <property type="match status" value="1"/>
</dbReference>
<proteinExistence type="inferred from homology"/>
<evidence type="ECO:0000256" key="6">
    <source>
        <dbReference type="ARBA" id="ARBA00023054"/>
    </source>
</evidence>
<feature type="region of interest" description="Disordered" evidence="8">
    <location>
        <begin position="1"/>
        <end position="92"/>
    </location>
</feature>
<feature type="region of interest" description="Disordered" evidence="8">
    <location>
        <begin position="461"/>
        <end position="596"/>
    </location>
</feature>
<feature type="compositionally biased region" description="Pro residues" evidence="8">
    <location>
        <begin position="283"/>
        <end position="295"/>
    </location>
</feature>
<gene>
    <name evidence="9" type="ORF">M408DRAFT_27761</name>
</gene>
<dbReference type="STRING" id="933852.A0A0C2X269"/>
<protein>
    <recommendedName>
        <fullName evidence="3 7">Stress response protein NST1</fullName>
    </recommendedName>
</protein>
<organism evidence="9 10">
    <name type="scientific">Serendipita vermifera MAFF 305830</name>
    <dbReference type="NCBI Taxonomy" id="933852"/>
    <lineage>
        <taxon>Eukaryota</taxon>
        <taxon>Fungi</taxon>
        <taxon>Dikarya</taxon>
        <taxon>Basidiomycota</taxon>
        <taxon>Agaricomycotina</taxon>
        <taxon>Agaricomycetes</taxon>
        <taxon>Sebacinales</taxon>
        <taxon>Serendipitaceae</taxon>
        <taxon>Serendipita</taxon>
    </lineage>
</organism>
<evidence type="ECO:0000256" key="1">
    <source>
        <dbReference type="ARBA" id="ARBA00004496"/>
    </source>
</evidence>
<feature type="compositionally biased region" description="Basic residues" evidence="8">
    <location>
        <begin position="262"/>
        <end position="271"/>
    </location>
</feature>
<keyword evidence="6 7" id="KW-0175">Coiled coil</keyword>
<dbReference type="OrthoDB" id="21629at2759"/>
<evidence type="ECO:0000256" key="8">
    <source>
        <dbReference type="SAM" id="MobiDB-lite"/>
    </source>
</evidence>
<feature type="region of interest" description="Disordered" evidence="8">
    <location>
        <begin position="621"/>
        <end position="671"/>
    </location>
</feature>
<evidence type="ECO:0000256" key="7">
    <source>
        <dbReference type="RuleBase" id="RU049441"/>
    </source>
</evidence>
<feature type="compositionally biased region" description="Basic and acidic residues" evidence="8">
    <location>
        <begin position="621"/>
        <end position="635"/>
    </location>
</feature>
<dbReference type="AlphaFoldDB" id="A0A0C2X269"/>
<keyword evidence="5 7" id="KW-0346">Stress response</keyword>
<dbReference type="PANTHER" id="PTHR36812">
    <property type="entry name" value="NEUROFILAMENT TRIPLET M PROTEIN-LIKE PROTEIN"/>
    <property type="match status" value="1"/>
</dbReference>
<feature type="compositionally biased region" description="Acidic residues" evidence="8">
    <location>
        <begin position="241"/>
        <end position="258"/>
    </location>
</feature>
<dbReference type="HOGENOM" id="CLU_347789_0_0_1"/>
<evidence type="ECO:0000256" key="5">
    <source>
        <dbReference type="ARBA" id="ARBA00023016"/>
    </source>
</evidence>
<feature type="compositionally biased region" description="Basic and acidic residues" evidence="8">
    <location>
        <begin position="74"/>
        <end position="86"/>
    </location>
</feature>
<dbReference type="Proteomes" id="UP000054097">
    <property type="component" value="Unassembled WGS sequence"/>
</dbReference>
<dbReference type="EMBL" id="KN824335">
    <property type="protein sequence ID" value="KIM23532.1"/>
    <property type="molecule type" value="Genomic_DNA"/>
</dbReference>
<comment type="similarity">
    <text evidence="2 7">Belongs to the NST1 family.</text>
</comment>
<feature type="compositionally biased region" description="Low complexity" evidence="8">
    <location>
        <begin position="296"/>
        <end position="318"/>
    </location>
</feature>
<dbReference type="InterPro" id="IPR025279">
    <property type="entry name" value="NST1"/>
</dbReference>
<evidence type="ECO:0000256" key="2">
    <source>
        <dbReference type="ARBA" id="ARBA00007112"/>
    </source>
</evidence>
<feature type="region of interest" description="Disordered" evidence="8">
    <location>
        <begin position="241"/>
        <end position="388"/>
    </location>
</feature>
<feature type="compositionally biased region" description="Acidic residues" evidence="8">
    <location>
        <begin position="636"/>
        <end position="671"/>
    </location>
</feature>
<reference evidence="9 10" key="1">
    <citation type="submission" date="2014-04" db="EMBL/GenBank/DDBJ databases">
        <authorList>
            <consortium name="DOE Joint Genome Institute"/>
            <person name="Kuo A."/>
            <person name="Zuccaro A."/>
            <person name="Kohler A."/>
            <person name="Nagy L.G."/>
            <person name="Floudas D."/>
            <person name="Copeland A."/>
            <person name="Barry K.W."/>
            <person name="Cichocki N."/>
            <person name="Veneault-Fourrey C."/>
            <person name="LaButti K."/>
            <person name="Lindquist E.A."/>
            <person name="Lipzen A."/>
            <person name="Lundell T."/>
            <person name="Morin E."/>
            <person name="Murat C."/>
            <person name="Sun H."/>
            <person name="Tunlid A."/>
            <person name="Henrissat B."/>
            <person name="Grigoriev I.V."/>
            <person name="Hibbett D.S."/>
            <person name="Martin F."/>
            <person name="Nordberg H.P."/>
            <person name="Cantor M.N."/>
            <person name="Hua S.X."/>
        </authorList>
    </citation>
    <scope>NUCLEOTIDE SEQUENCE [LARGE SCALE GENOMIC DNA]</scope>
    <source>
        <strain evidence="9 10">MAFF 305830</strain>
    </source>
</reference>
<evidence type="ECO:0000256" key="4">
    <source>
        <dbReference type="ARBA" id="ARBA00022490"/>
    </source>
</evidence>
<keyword evidence="4 7" id="KW-0963">Cytoplasm</keyword>
<comment type="function">
    <text evidence="7">May act as a negative regulator of salt tolerance.</text>
</comment>
<name>A0A0C2X269_SERVB</name>
<dbReference type="Pfam" id="PF13945">
    <property type="entry name" value="NST1"/>
    <property type="match status" value="1"/>
</dbReference>
<reference evidence="10" key="2">
    <citation type="submission" date="2015-01" db="EMBL/GenBank/DDBJ databases">
        <title>Evolutionary Origins and Diversification of the Mycorrhizal Mutualists.</title>
        <authorList>
            <consortium name="DOE Joint Genome Institute"/>
            <consortium name="Mycorrhizal Genomics Consortium"/>
            <person name="Kohler A."/>
            <person name="Kuo A."/>
            <person name="Nagy L.G."/>
            <person name="Floudas D."/>
            <person name="Copeland A."/>
            <person name="Barry K.W."/>
            <person name="Cichocki N."/>
            <person name="Veneault-Fourrey C."/>
            <person name="LaButti K."/>
            <person name="Lindquist E.A."/>
            <person name="Lipzen A."/>
            <person name="Lundell T."/>
            <person name="Morin E."/>
            <person name="Murat C."/>
            <person name="Riley R."/>
            <person name="Ohm R."/>
            <person name="Sun H."/>
            <person name="Tunlid A."/>
            <person name="Henrissat B."/>
            <person name="Grigoriev I.V."/>
            <person name="Hibbett D.S."/>
            <person name="Martin F."/>
        </authorList>
    </citation>
    <scope>NUCLEOTIDE SEQUENCE [LARGE SCALE GENOMIC DNA]</scope>
    <source>
        <strain evidence="10">MAFF 305830</strain>
    </source>
</reference>
<feature type="compositionally biased region" description="Acidic residues" evidence="8">
    <location>
        <begin position="523"/>
        <end position="554"/>
    </location>
</feature>
<accession>A0A0C2X269</accession>
<evidence type="ECO:0000313" key="9">
    <source>
        <dbReference type="EMBL" id="KIM23532.1"/>
    </source>
</evidence>